<dbReference type="InterPro" id="IPR019489">
    <property type="entry name" value="Clp_ATPase_C"/>
</dbReference>
<dbReference type="SUPFAM" id="SSF52540">
    <property type="entry name" value="P-loop containing nucleoside triphosphate hydrolases"/>
    <property type="match status" value="2"/>
</dbReference>
<evidence type="ECO:0000313" key="8">
    <source>
        <dbReference type="Proteomes" id="UP001499959"/>
    </source>
</evidence>
<dbReference type="InterPro" id="IPR003959">
    <property type="entry name" value="ATPase_AAA_core"/>
</dbReference>
<dbReference type="InterPro" id="IPR045853">
    <property type="entry name" value="Pep_chain_release_fac_I_sf"/>
</dbReference>
<dbReference type="Gene3D" id="3.40.50.300">
    <property type="entry name" value="P-loop containing nucleotide triphosphate hydrolases"/>
    <property type="match status" value="2"/>
</dbReference>
<comment type="caution">
    <text evidence="7">The sequence shown here is derived from an EMBL/GenBank/DDBJ whole genome shotgun (WGS) entry which is preliminary data.</text>
</comment>
<dbReference type="EMBL" id="BAABJE010000001">
    <property type="protein sequence ID" value="GAA4781195.1"/>
    <property type="molecule type" value="Genomic_DNA"/>
</dbReference>
<dbReference type="PRINTS" id="PR00300">
    <property type="entry name" value="CLPPROTEASEA"/>
</dbReference>
<dbReference type="InterPro" id="IPR050130">
    <property type="entry name" value="ClpA_ClpB"/>
</dbReference>
<dbReference type="PANTHER" id="PTHR11638:SF175">
    <property type="entry name" value="ATP-DEPENDENT CLP PROTEASE, ATP-BINDING SUBUNIT CLPC"/>
    <property type="match status" value="1"/>
</dbReference>
<organism evidence="7 8">
    <name type="scientific">Lysobacter hankyongensis</name>
    <dbReference type="NCBI Taxonomy" id="1176535"/>
    <lineage>
        <taxon>Bacteria</taxon>
        <taxon>Pseudomonadati</taxon>
        <taxon>Pseudomonadota</taxon>
        <taxon>Gammaproteobacteria</taxon>
        <taxon>Lysobacterales</taxon>
        <taxon>Lysobacteraceae</taxon>
        <taxon>Lysobacter</taxon>
    </lineage>
</organism>
<evidence type="ECO:0000259" key="6">
    <source>
        <dbReference type="SMART" id="SM01086"/>
    </source>
</evidence>
<dbReference type="SUPFAM" id="SSF75620">
    <property type="entry name" value="Release factor"/>
    <property type="match status" value="1"/>
</dbReference>
<feature type="domain" description="AAA+ ATPase" evidence="5">
    <location>
        <begin position="298"/>
        <end position="548"/>
    </location>
</feature>
<dbReference type="SMART" id="SM01086">
    <property type="entry name" value="ClpB_D2-small"/>
    <property type="match status" value="1"/>
</dbReference>
<dbReference type="RefSeq" id="WP_345301382.1">
    <property type="nucleotide sequence ID" value="NZ_BAABJE010000001.1"/>
</dbReference>
<dbReference type="InterPro" id="IPR005139">
    <property type="entry name" value="PCRF"/>
</dbReference>
<evidence type="ECO:0000313" key="7">
    <source>
        <dbReference type="EMBL" id="GAA4781195.1"/>
    </source>
</evidence>
<evidence type="ECO:0000256" key="4">
    <source>
        <dbReference type="SAM" id="MobiDB-lite"/>
    </source>
</evidence>
<keyword evidence="8" id="KW-1185">Reference proteome</keyword>
<reference evidence="8" key="1">
    <citation type="journal article" date="2019" name="Int. J. Syst. Evol. Microbiol.">
        <title>The Global Catalogue of Microorganisms (GCM) 10K type strain sequencing project: providing services to taxonomists for standard genome sequencing and annotation.</title>
        <authorList>
            <consortium name="The Broad Institute Genomics Platform"/>
            <consortium name="The Broad Institute Genome Sequencing Center for Infectious Disease"/>
            <person name="Wu L."/>
            <person name="Ma J."/>
        </authorList>
    </citation>
    <scope>NUCLEOTIDE SEQUENCE [LARGE SCALE GENOMIC DNA]</scope>
    <source>
        <strain evidence="8">JCM 18204</strain>
    </source>
</reference>
<dbReference type="Gene3D" id="3.30.70.1660">
    <property type="match status" value="1"/>
</dbReference>
<evidence type="ECO:0008006" key="9">
    <source>
        <dbReference type="Google" id="ProtNLM"/>
    </source>
</evidence>
<dbReference type="Pfam" id="PF03462">
    <property type="entry name" value="PCRF"/>
    <property type="match status" value="1"/>
</dbReference>
<evidence type="ECO:0000256" key="2">
    <source>
        <dbReference type="ARBA" id="ARBA00022840"/>
    </source>
</evidence>
<feature type="region of interest" description="Disordered" evidence="4">
    <location>
        <begin position="25"/>
        <end position="70"/>
    </location>
</feature>
<proteinExistence type="predicted"/>
<feature type="domain" description="AAA+ ATPase" evidence="5">
    <location>
        <begin position="570"/>
        <end position="739"/>
    </location>
</feature>
<dbReference type="Gene3D" id="1.10.8.60">
    <property type="match status" value="1"/>
</dbReference>
<dbReference type="InterPro" id="IPR027417">
    <property type="entry name" value="P-loop_NTPase"/>
</dbReference>
<keyword evidence="3" id="KW-0143">Chaperone</keyword>
<name>A0ABP9AKC5_9GAMM</name>
<dbReference type="Proteomes" id="UP001499959">
    <property type="component" value="Unassembled WGS sequence"/>
</dbReference>
<dbReference type="InterPro" id="IPR003593">
    <property type="entry name" value="AAA+_ATPase"/>
</dbReference>
<dbReference type="CDD" id="cd19499">
    <property type="entry name" value="RecA-like_ClpB_Hsp104-like"/>
    <property type="match status" value="1"/>
</dbReference>
<evidence type="ECO:0000256" key="3">
    <source>
        <dbReference type="ARBA" id="ARBA00023186"/>
    </source>
</evidence>
<accession>A0ABP9AKC5</accession>
<keyword evidence="1" id="KW-0547">Nucleotide-binding</keyword>
<dbReference type="SMART" id="SM00382">
    <property type="entry name" value="AAA"/>
    <property type="match status" value="2"/>
</dbReference>
<dbReference type="Pfam" id="PF00004">
    <property type="entry name" value="AAA"/>
    <property type="match status" value="1"/>
</dbReference>
<feature type="domain" description="Clp ATPase C-terminal" evidence="6">
    <location>
        <begin position="738"/>
        <end position="830"/>
    </location>
</feature>
<protein>
    <recommendedName>
        <fullName evidence="9">AAA family ATPase</fullName>
    </recommendedName>
</protein>
<dbReference type="Pfam" id="PF07724">
    <property type="entry name" value="AAA_2"/>
    <property type="match status" value="1"/>
</dbReference>
<gene>
    <name evidence="7" type="ORF">GCM10023307_01740</name>
</gene>
<dbReference type="InterPro" id="IPR001270">
    <property type="entry name" value="ClpA/B"/>
</dbReference>
<dbReference type="Pfam" id="PF10431">
    <property type="entry name" value="ClpB_D2-small"/>
    <property type="match status" value="1"/>
</dbReference>
<evidence type="ECO:0000256" key="1">
    <source>
        <dbReference type="ARBA" id="ARBA00022741"/>
    </source>
</evidence>
<keyword evidence="2" id="KW-0067">ATP-binding</keyword>
<sequence>MAIGIFIAGVLFGVVLAVWLRRSPSPQWPQPSGHAADSSTDRAGDSAVVALPAPADEPAKDTAASEEPPADKLYRLRREIESDDDRIQSPEDLLRLPQFREGVALLTGPAFAPKELLDLLENDSYALGCMLYAAMRERGDVDAHAALAATSSPGRFQIKFMLDYLQAQADASALPGLLRHLREWWYEQPPLRQRLREYLSWSEAHAPGHAAMTLETLKDWELEQLAEGLQSFRTPVLEPFVAQAKAELAQRRERRTLGGIGRLWAPAVDAASGAAAIVDHPELDLQVDKVHALLHATPAVSVLVAGEHGTGKTVLVDRLFARLHAEGWLLFEASAAEVLAGQSYIGELEERIRELLATLDRERALWRVQDFHDLLHKGGHSQDPRGILDLLLPAMERGQLRMIGELSPAQLAQLLIARPTLRHLVKTVTLSSPSTAAMRDLLERWRTAREARFGTTVADTRALDEAQRMAAQYFPEQHEPGRTLRLLEETLQAETSAQPHALPLGADALLRAISRRSGLPLDVIDDRQSLDLDALRAFFRKRVIGQDEAVECLVDRIAMLKAGLVDTGRPIGVFLFAGPTGTGKTELAKTLGELLFGSDERLLRLDMSEFQSDDSAWRLTEVSRDGSARSLVARIREQPFSVVLLDEFEKAHPRVWDLFLQVFDDGRLSDRNGNVADFRHSIIILTSNAGSTLSRSAGPGFTSSAGGYSRGGVEKALFETFRREFLNRLDRIVLFNPLDRNLMRDILHKELQRAMGRRGLRNRDWAVEWEPSAVEFLLDRGFTPDLGARPLRRAIEQHLLAPLARSIVEHRTPQGDQFLFVRSAGERLEVEFIDPNPSLPASTTLAAVGAGDLRTLVYAPEASPAAIATLHGAYARLVERLASPAWSDARTAEYATMGERDFWSRPERFDVLDRIERRDRIESALDTAQRLDARLARDGADAGFVARHAQLLWLLEHAMDAVSHHRPQDALLWLSAGESDLKRDPAQTRLWWQQLLAMYMAWAERRNMRVEVLEQNAGECRARLAVSGFGALALLDAEHGLHALEYEAEDGGTRRVAASVRIAPDHAGRARPKRLDVDEELRVCRRYRAAPSPLVRDGVRGWRTGRLDRVLAGEFDAIVADD</sequence>
<dbReference type="PANTHER" id="PTHR11638">
    <property type="entry name" value="ATP-DEPENDENT CLP PROTEASE"/>
    <property type="match status" value="1"/>
</dbReference>
<evidence type="ECO:0000259" key="5">
    <source>
        <dbReference type="SMART" id="SM00382"/>
    </source>
</evidence>